<dbReference type="InterPro" id="IPR036390">
    <property type="entry name" value="WH_DNA-bd_sf"/>
</dbReference>
<dbReference type="SMART" id="SM00866">
    <property type="entry name" value="UTRA"/>
    <property type="match status" value="1"/>
</dbReference>
<evidence type="ECO:0000259" key="4">
    <source>
        <dbReference type="PROSITE" id="PS50949"/>
    </source>
</evidence>
<gene>
    <name evidence="5" type="ORF">EDD59_102217</name>
</gene>
<name>A0A4R3KGA9_9FIRM</name>
<dbReference type="OrthoDB" id="457376at2"/>
<dbReference type="InterPro" id="IPR028978">
    <property type="entry name" value="Chorismate_lyase_/UTRA_dom_sf"/>
</dbReference>
<dbReference type="PANTHER" id="PTHR44846:SF1">
    <property type="entry name" value="MANNOSYL-D-GLYCERATE TRANSPORT_METABOLISM SYSTEM REPRESSOR MNGR-RELATED"/>
    <property type="match status" value="1"/>
</dbReference>
<dbReference type="Pfam" id="PF00392">
    <property type="entry name" value="GntR"/>
    <property type="match status" value="1"/>
</dbReference>
<dbReference type="CDD" id="cd07377">
    <property type="entry name" value="WHTH_GntR"/>
    <property type="match status" value="1"/>
</dbReference>
<evidence type="ECO:0000256" key="2">
    <source>
        <dbReference type="ARBA" id="ARBA00023125"/>
    </source>
</evidence>
<dbReference type="PRINTS" id="PR00035">
    <property type="entry name" value="HTHGNTR"/>
</dbReference>
<dbReference type="InterPro" id="IPR050679">
    <property type="entry name" value="Bact_HTH_transcr_reg"/>
</dbReference>
<dbReference type="Gene3D" id="3.40.1410.10">
    <property type="entry name" value="Chorismate lyase-like"/>
    <property type="match status" value="1"/>
</dbReference>
<reference evidence="5 6" key="1">
    <citation type="submission" date="2019-03" db="EMBL/GenBank/DDBJ databases">
        <title>Genomic Encyclopedia of Type Strains, Phase IV (KMG-IV): sequencing the most valuable type-strain genomes for metagenomic binning, comparative biology and taxonomic classification.</title>
        <authorList>
            <person name="Goeker M."/>
        </authorList>
    </citation>
    <scope>NUCLEOTIDE SEQUENCE [LARGE SCALE GENOMIC DNA]</scope>
    <source>
        <strain evidence="5 6">DSM 29489</strain>
    </source>
</reference>
<evidence type="ECO:0000313" key="6">
    <source>
        <dbReference type="Proteomes" id="UP000295726"/>
    </source>
</evidence>
<dbReference type="PANTHER" id="PTHR44846">
    <property type="entry name" value="MANNOSYL-D-GLYCERATE TRANSPORT/METABOLISM SYSTEM REPRESSOR MNGR-RELATED"/>
    <property type="match status" value="1"/>
</dbReference>
<accession>A0A4R3KGA9</accession>
<keyword evidence="3" id="KW-0804">Transcription</keyword>
<evidence type="ECO:0000313" key="5">
    <source>
        <dbReference type="EMBL" id="TCS82348.1"/>
    </source>
</evidence>
<dbReference type="GO" id="GO:0045892">
    <property type="term" value="P:negative regulation of DNA-templated transcription"/>
    <property type="evidence" value="ECO:0007669"/>
    <property type="project" value="TreeGrafter"/>
</dbReference>
<dbReference type="Proteomes" id="UP000295726">
    <property type="component" value="Unassembled WGS sequence"/>
</dbReference>
<comment type="caution">
    <text evidence="5">The sequence shown here is derived from an EMBL/GenBank/DDBJ whole genome shotgun (WGS) entry which is preliminary data.</text>
</comment>
<dbReference type="SMART" id="SM00345">
    <property type="entry name" value="HTH_GNTR"/>
    <property type="match status" value="1"/>
</dbReference>
<dbReference type="GO" id="GO:0003677">
    <property type="term" value="F:DNA binding"/>
    <property type="evidence" value="ECO:0007669"/>
    <property type="project" value="UniProtKB-KW"/>
</dbReference>
<dbReference type="RefSeq" id="WP_132378619.1">
    <property type="nucleotide sequence ID" value="NZ_DAIQXH010000147.1"/>
</dbReference>
<protein>
    <submittedName>
        <fullName evidence="5">GntR family transcriptional regulator</fullName>
    </submittedName>
</protein>
<proteinExistence type="predicted"/>
<evidence type="ECO:0000256" key="3">
    <source>
        <dbReference type="ARBA" id="ARBA00023163"/>
    </source>
</evidence>
<dbReference type="InterPro" id="IPR036388">
    <property type="entry name" value="WH-like_DNA-bd_sf"/>
</dbReference>
<organism evidence="5 6">
    <name type="scientific">Muricomes intestini</name>
    <dbReference type="NCBI Taxonomy" id="1796634"/>
    <lineage>
        <taxon>Bacteria</taxon>
        <taxon>Bacillati</taxon>
        <taxon>Bacillota</taxon>
        <taxon>Clostridia</taxon>
        <taxon>Lachnospirales</taxon>
        <taxon>Lachnospiraceae</taxon>
        <taxon>Muricomes</taxon>
    </lineage>
</organism>
<keyword evidence="1" id="KW-0805">Transcription regulation</keyword>
<dbReference type="SUPFAM" id="SSF64288">
    <property type="entry name" value="Chorismate lyase-like"/>
    <property type="match status" value="1"/>
</dbReference>
<dbReference type="SUPFAM" id="SSF46785">
    <property type="entry name" value="Winged helix' DNA-binding domain"/>
    <property type="match status" value="1"/>
</dbReference>
<dbReference type="GO" id="GO:0003700">
    <property type="term" value="F:DNA-binding transcription factor activity"/>
    <property type="evidence" value="ECO:0007669"/>
    <property type="project" value="InterPro"/>
</dbReference>
<dbReference type="Pfam" id="PF07702">
    <property type="entry name" value="UTRA"/>
    <property type="match status" value="1"/>
</dbReference>
<keyword evidence="2" id="KW-0238">DNA-binding</keyword>
<dbReference type="Gene3D" id="1.10.10.10">
    <property type="entry name" value="Winged helix-like DNA-binding domain superfamily/Winged helix DNA-binding domain"/>
    <property type="match status" value="1"/>
</dbReference>
<dbReference type="FunFam" id="1.10.10.10:FF:000079">
    <property type="entry name" value="GntR family transcriptional regulator"/>
    <property type="match status" value="1"/>
</dbReference>
<dbReference type="InterPro" id="IPR011663">
    <property type="entry name" value="UTRA"/>
</dbReference>
<dbReference type="PROSITE" id="PS50949">
    <property type="entry name" value="HTH_GNTR"/>
    <property type="match status" value="1"/>
</dbReference>
<feature type="domain" description="HTH gntR-type" evidence="4">
    <location>
        <begin position="6"/>
        <end position="74"/>
    </location>
</feature>
<dbReference type="EMBL" id="SLZZ01000002">
    <property type="protein sequence ID" value="TCS82348.1"/>
    <property type="molecule type" value="Genomic_DNA"/>
</dbReference>
<evidence type="ECO:0000256" key="1">
    <source>
        <dbReference type="ARBA" id="ARBA00023015"/>
    </source>
</evidence>
<keyword evidence="6" id="KW-1185">Reference proteome</keyword>
<dbReference type="InterPro" id="IPR000524">
    <property type="entry name" value="Tscrpt_reg_HTH_GntR"/>
</dbReference>
<dbReference type="AlphaFoldDB" id="A0A4R3KGA9"/>
<sequence>MEEERIPKYFALKKELIQKIEEEEFIPDDLIPSERELMEQYQVSRITVRRAIDELVTGGYLYKVQGKGTYVKSDAYSQNLFAITSCTDDVRRLGRNPSKKVTVCEIVQADTKRARLLHVAVGDELLWLERVTMADGEPLNYTITYLPRKLFPGIETYDFNTQSLYEVLQKKYGVKFIKSRRTIEAVLTEEEIAEYLDIDEQMPVILFGSTTYGIVQGKELPIESFKCYYRTDQYKFYLEEGTSR</sequence>